<evidence type="ECO:0000256" key="1">
    <source>
        <dbReference type="ARBA" id="ARBA00023015"/>
    </source>
</evidence>
<evidence type="ECO:0000313" key="6">
    <source>
        <dbReference type="Proteomes" id="UP000664698"/>
    </source>
</evidence>
<evidence type="ECO:0000313" key="5">
    <source>
        <dbReference type="EMBL" id="MBN7800202.1"/>
    </source>
</evidence>
<dbReference type="PANTHER" id="PTHR33204:SF29">
    <property type="entry name" value="TRANSCRIPTIONAL REGULATOR"/>
    <property type="match status" value="1"/>
</dbReference>
<dbReference type="RefSeq" id="WP_206568157.1">
    <property type="nucleotide sequence ID" value="NZ_JAFKCW010000001.1"/>
</dbReference>
<proteinExistence type="predicted"/>
<dbReference type="EMBL" id="JAFKCW010000001">
    <property type="protein sequence ID" value="MBN7800202.1"/>
    <property type="molecule type" value="Genomic_DNA"/>
</dbReference>
<protein>
    <submittedName>
        <fullName evidence="5">Helix-turn-helix transcriptional regulator</fullName>
    </submittedName>
</protein>
<keyword evidence="6" id="KW-1185">Reference proteome</keyword>
<sequence length="126" mass="14656">MENPLDLPKTHANCMRLIQPVTDALYVLNGKWKLPILISLQFGNKRFGQIAKEIPKITDRMLSKELRELEANKLVKRTIHDTFPVTVEYSLTDYGHSLDPVFKALAEWGIQHRERIFKAEKELVEK</sequence>
<organism evidence="5 6">
    <name type="scientific">Algoriphagus aestuariicola</name>
    <dbReference type="NCBI Taxonomy" id="1852016"/>
    <lineage>
        <taxon>Bacteria</taxon>
        <taxon>Pseudomonadati</taxon>
        <taxon>Bacteroidota</taxon>
        <taxon>Cytophagia</taxon>
        <taxon>Cytophagales</taxon>
        <taxon>Cyclobacteriaceae</taxon>
        <taxon>Algoriphagus</taxon>
    </lineage>
</organism>
<evidence type="ECO:0000256" key="3">
    <source>
        <dbReference type="ARBA" id="ARBA00023163"/>
    </source>
</evidence>
<gene>
    <name evidence="5" type="ORF">J0A67_04980</name>
</gene>
<name>A0ABS3BLL9_9BACT</name>
<dbReference type="Gene3D" id="1.10.10.10">
    <property type="entry name" value="Winged helix-like DNA-binding domain superfamily/Winged helix DNA-binding domain"/>
    <property type="match status" value="1"/>
</dbReference>
<dbReference type="InterPro" id="IPR036390">
    <property type="entry name" value="WH_DNA-bd_sf"/>
</dbReference>
<dbReference type="InterPro" id="IPR002577">
    <property type="entry name" value="HTH_HxlR"/>
</dbReference>
<comment type="caution">
    <text evidence="5">The sequence shown here is derived from an EMBL/GenBank/DDBJ whole genome shotgun (WGS) entry which is preliminary data.</text>
</comment>
<keyword evidence="3" id="KW-0804">Transcription</keyword>
<reference evidence="5 6" key="1">
    <citation type="submission" date="2021-03" db="EMBL/GenBank/DDBJ databases">
        <title>novel species isolated from a fishpond in China.</title>
        <authorList>
            <person name="Lu H."/>
            <person name="Cai Z."/>
        </authorList>
    </citation>
    <scope>NUCLEOTIDE SEQUENCE [LARGE SCALE GENOMIC DNA]</scope>
    <source>
        <strain evidence="5 6">JCM 31546</strain>
    </source>
</reference>
<evidence type="ECO:0000256" key="2">
    <source>
        <dbReference type="ARBA" id="ARBA00023125"/>
    </source>
</evidence>
<dbReference type="SUPFAM" id="SSF46785">
    <property type="entry name" value="Winged helix' DNA-binding domain"/>
    <property type="match status" value="1"/>
</dbReference>
<dbReference type="Pfam" id="PF01638">
    <property type="entry name" value="HxlR"/>
    <property type="match status" value="1"/>
</dbReference>
<evidence type="ECO:0000259" key="4">
    <source>
        <dbReference type="PROSITE" id="PS51118"/>
    </source>
</evidence>
<dbReference type="Proteomes" id="UP000664698">
    <property type="component" value="Unassembled WGS sequence"/>
</dbReference>
<feature type="domain" description="HTH hxlR-type" evidence="4">
    <location>
        <begin position="14"/>
        <end position="117"/>
    </location>
</feature>
<keyword evidence="2" id="KW-0238">DNA-binding</keyword>
<dbReference type="InterPro" id="IPR036388">
    <property type="entry name" value="WH-like_DNA-bd_sf"/>
</dbReference>
<dbReference type="PANTHER" id="PTHR33204">
    <property type="entry name" value="TRANSCRIPTIONAL REGULATOR, MARR FAMILY"/>
    <property type="match status" value="1"/>
</dbReference>
<keyword evidence="1" id="KW-0805">Transcription regulation</keyword>
<accession>A0ABS3BLL9</accession>
<dbReference type="PROSITE" id="PS51118">
    <property type="entry name" value="HTH_HXLR"/>
    <property type="match status" value="1"/>
</dbReference>